<gene>
    <name evidence="2" type="ORF">DNJ96_02295</name>
</gene>
<dbReference type="EMBL" id="QJUP01000002">
    <property type="protein sequence ID" value="TBU99158.1"/>
    <property type="molecule type" value="Genomic_DNA"/>
</dbReference>
<feature type="signal peptide" evidence="1">
    <location>
        <begin position="1"/>
        <end position="18"/>
    </location>
</feature>
<organism evidence="2 3">
    <name type="scientific">Stutzerimonas kirkiae</name>
    <dbReference type="NCBI Taxonomy" id="2211392"/>
    <lineage>
        <taxon>Bacteria</taxon>
        <taxon>Pseudomonadati</taxon>
        <taxon>Pseudomonadota</taxon>
        <taxon>Gammaproteobacteria</taxon>
        <taxon>Pseudomonadales</taxon>
        <taxon>Pseudomonadaceae</taxon>
        <taxon>Stutzerimonas</taxon>
    </lineage>
</organism>
<evidence type="ECO:0000313" key="2">
    <source>
        <dbReference type="EMBL" id="TBU99158.1"/>
    </source>
</evidence>
<comment type="caution">
    <text evidence="2">The sequence shown here is derived from an EMBL/GenBank/DDBJ whole genome shotgun (WGS) entry which is preliminary data.</text>
</comment>
<reference evidence="2 3" key="1">
    <citation type="submission" date="2018-06" db="EMBL/GenBank/DDBJ databases">
        <title>Three novel Pseudomonas species isolated from symptomatic oak.</title>
        <authorList>
            <person name="Bueno-Gonzalez V."/>
            <person name="Brady C."/>
        </authorList>
    </citation>
    <scope>NUCLEOTIDE SEQUENCE [LARGE SCALE GENOMIC DNA]</scope>
    <source>
        <strain evidence="2 3">P17C</strain>
    </source>
</reference>
<name>A0A4Q9RD95_9GAMM</name>
<dbReference type="Proteomes" id="UP000292639">
    <property type="component" value="Unassembled WGS sequence"/>
</dbReference>
<evidence type="ECO:0000256" key="1">
    <source>
        <dbReference type="SAM" id="SignalP"/>
    </source>
</evidence>
<protein>
    <submittedName>
        <fullName evidence="2">NADH:ubiquinone oxidoreductase</fullName>
    </submittedName>
</protein>
<dbReference type="RefSeq" id="WP_131182963.1">
    <property type="nucleotide sequence ID" value="NZ_QJUO01000001.1"/>
</dbReference>
<keyword evidence="3" id="KW-1185">Reference proteome</keyword>
<dbReference type="AlphaFoldDB" id="A0A4Q9RD95"/>
<keyword evidence="2" id="KW-0830">Ubiquinone</keyword>
<proteinExistence type="predicted"/>
<keyword evidence="1" id="KW-0732">Signal</keyword>
<accession>A0A4Q9RD95</accession>
<evidence type="ECO:0000313" key="3">
    <source>
        <dbReference type="Proteomes" id="UP000292639"/>
    </source>
</evidence>
<feature type="chain" id="PRO_5020330385" evidence="1">
    <location>
        <begin position="19"/>
        <end position="117"/>
    </location>
</feature>
<sequence>MRLLTLILLLAASGQALAEACLIVPQEASANMSVCQQNRSIPPHIFRAGFCQPRINGRKATISFTEQCPGGAIATCRNAQTPGTLYRQDILYYGSQHALAALRNTCERRNNGVWLGR</sequence>